<keyword evidence="2" id="KW-1185">Reference proteome</keyword>
<dbReference type="EMBL" id="JACCAE010000001">
    <property type="protein sequence ID" value="NYF97051.1"/>
    <property type="molecule type" value="Genomic_DNA"/>
</dbReference>
<name>A0A852VU02_9MICO</name>
<organism evidence="1 2">
    <name type="scientific">Janibacter cremeus</name>
    <dbReference type="NCBI Taxonomy" id="1285192"/>
    <lineage>
        <taxon>Bacteria</taxon>
        <taxon>Bacillati</taxon>
        <taxon>Actinomycetota</taxon>
        <taxon>Actinomycetes</taxon>
        <taxon>Micrococcales</taxon>
        <taxon>Intrasporangiaceae</taxon>
        <taxon>Janibacter</taxon>
    </lineage>
</organism>
<reference evidence="1 2" key="1">
    <citation type="submission" date="2020-07" db="EMBL/GenBank/DDBJ databases">
        <title>Sequencing the genomes of 1000 actinobacteria strains.</title>
        <authorList>
            <person name="Klenk H.-P."/>
        </authorList>
    </citation>
    <scope>NUCLEOTIDE SEQUENCE [LARGE SCALE GENOMIC DNA]</scope>
    <source>
        <strain evidence="1 2">DSM 26154</strain>
    </source>
</reference>
<keyword evidence="1" id="KW-0969">Cilium</keyword>
<dbReference type="RefSeq" id="WP_185990030.1">
    <property type="nucleotide sequence ID" value="NZ_JACCAE010000001.1"/>
</dbReference>
<keyword evidence="1" id="KW-0966">Cell projection</keyword>
<dbReference type="AlphaFoldDB" id="A0A852VU02"/>
<keyword evidence="1" id="KW-0282">Flagellum</keyword>
<accession>A0A852VU02</accession>
<proteinExistence type="predicted"/>
<evidence type="ECO:0000313" key="1">
    <source>
        <dbReference type="EMBL" id="NYF97051.1"/>
    </source>
</evidence>
<protein>
    <submittedName>
        <fullName evidence="1">MinD-like ATPase involved in chromosome partitioning or flagellar assembly</fullName>
    </submittedName>
</protein>
<evidence type="ECO:0000313" key="2">
    <source>
        <dbReference type="Proteomes" id="UP000554054"/>
    </source>
</evidence>
<comment type="caution">
    <text evidence="1">The sequence shown here is derived from an EMBL/GenBank/DDBJ whole genome shotgun (WGS) entry which is preliminary data.</text>
</comment>
<dbReference type="Proteomes" id="UP000554054">
    <property type="component" value="Unassembled WGS sequence"/>
</dbReference>
<gene>
    <name evidence="1" type="ORF">BJY20_000443</name>
</gene>
<sequence length="98" mass="10264">MGGYGISIDGEGIANLGDRLGSIADLLEEAATRTSDVAVYGFPSGTGERAMDGVLGDQELVRVEVCDRLRALRDLAQDAGGCFISAERQIGLLFRGTS</sequence>